<gene>
    <name evidence="4" type="ORF">US65_C0032G0008</name>
</gene>
<dbReference type="GO" id="GO:0003841">
    <property type="term" value="F:1-acylglycerol-3-phosphate O-acyltransferase activity"/>
    <property type="evidence" value="ECO:0007669"/>
    <property type="project" value="TreeGrafter"/>
</dbReference>
<dbReference type="SMART" id="SM00563">
    <property type="entry name" value="PlsC"/>
    <property type="match status" value="1"/>
</dbReference>
<dbReference type="PANTHER" id="PTHR10434">
    <property type="entry name" value="1-ACYL-SN-GLYCEROL-3-PHOSPHATE ACYLTRANSFERASE"/>
    <property type="match status" value="1"/>
</dbReference>
<evidence type="ECO:0000313" key="5">
    <source>
        <dbReference type="Proteomes" id="UP000034430"/>
    </source>
</evidence>
<dbReference type="PANTHER" id="PTHR10434:SF11">
    <property type="entry name" value="1-ACYL-SN-GLYCEROL-3-PHOSPHATE ACYLTRANSFERASE"/>
    <property type="match status" value="1"/>
</dbReference>
<dbReference type="SUPFAM" id="SSF69593">
    <property type="entry name" value="Glycerol-3-phosphate (1)-acyltransferase"/>
    <property type="match status" value="1"/>
</dbReference>
<organism evidence="4 5">
    <name type="scientific">Candidatus Yanofskybacteria bacterium GW2011_GWC2_37_9</name>
    <dbReference type="NCBI Taxonomy" id="1619028"/>
    <lineage>
        <taxon>Bacteria</taxon>
        <taxon>Candidatus Yanofskyibacteriota</taxon>
    </lineage>
</organism>
<dbReference type="CDD" id="cd07989">
    <property type="entry name" value="LPLAT_AGPAT-like"/>
    <property type="match status" value="1"/>
</dbReference>
<dbReference type="Pfam" id="PF01553">
    <property type="entry name" value="Acyltransferase"/>
    <property type="match status" value="1"/>
</dbReference>
<dbReference type="Proteomes" id="UP000034430">
    <property type="component" value="Unassembled WGS sequence"/>
</dbReference>
<dbReference type="AlphaFoldDB" id="A0A0G0KC01"/>
<protein>
    <submittedName>
        <fullName evidence="4">Acyltransferase</fullName>
    </submittedName>
</protein>
<dbReference type="GO" id="GO:0006654">
    <property type="term" value="P:phosphatidic acid biosynthetic process"/>
    <property type="evidence" value="ECO:0007669"/>
    <property type="project" value="TreeGrafter"/>
</dbReference>
<evidence type="ECO:0000256" key="1">
    <source>
        <dbReference type="ARBA" id="ARBA00022679"/>
    </source>
</evidence>
<evidence type="ECO:0000256" key="2">
    <source>
        <dbReference type="ARBA" id="ARBA00023315"/>
    </source>
</evidence>
<accession>A0A0G0KC01</accession>
<evidence type="ECO:0000259" key="3">
    <source>
        <dbReference type="SMART" id="SM00563"/>
    </source>
</evidence>
<comment type="caution">
    <text evidence="4">The sequence shown here is derived from an EMBL/GenBank/DDBJ whole genome shotgun (WGS) entry which is preliminary data.</text>
</comment>
<keyword evidence="2 4" id="KW-0012">Acyltransferase</keyword>
<proteinExistence type="predicted"/>
<sequence>MWPAVWVLLRLFYRIEIRGKEHLKNIRPPVIIASNHKTIFDVFLIGTSLPFASHFFPFRFMTEEERFHHPMLEFLRKIKFLKLVYLLTGGFPSKRGQGLGAAVVIPTGLLGKGETIIMFPEGRLVRGEELGVFYNGAAALALESGKPILPFFIKIEDRKIIITIGEIFELKNQNFNEGTSAIRVKIENLRTL</sequence>
<feature type="domain" description="Phospholipid/glycerol acyltransferase" evidence="3">
    <location>
        <begin position="30"/>
        <end position="156"/>
    </location>
</feature>
<dbReference type="InterPro" id="IPR002123">
    <property type="entry name" value="Plipid/glycerol_acylTrfase"/>
</dbReference>
<name>A0A0G0KC01_9BACT</name>
<keyword evidence="1 4" id="KW-0808">Transferase</keyword>
<reference evidence="4 5" key="1">
    <citation type="journal article" date="2015" name="Nature">
        <title>rRNA introns, odd ribosomes, and small enigmatic genomes across a large radiation of phyla.</title>
        <authorList>
            <person name="Brown C.T."/>
            <person name="Hug L.A."/>
            <person name="Thomas B.C."/>
            <person name="Sharon I."/>
            <person name="Castelle C.J."/>
            <person name="Singh A."/>
            <person name="Wilkins M.J."/>
            <person name="Williams K.H."/>
            <person name="Banfield J.F."/>
        </authorList>
    </citation>
    <scope>NUCLEOTIDE SEQUENCE [LARGE SCALE GENOMIC DNA]</scope>
</reference>
<evidence type="ECO:0000313" key="4">
    <source>
        <dbReference type="EMBL" id="KKQ46634.1"/>
    </source>
</evidence>
<dbReference type="EMBL" id="LBTU01000032">
    <property type="protein sequence ID" value="KKQ46634.1"/>
    <property type="molecule type" value="Genomic_DNA"/>
</dbReference>